<reference evidence="2 3" key="1">
    <citation type="submission" date="2020-02" db="EMBL/GenBank/DDBJ databases">
        <authorList>
            <person name="Ferguson B K."/>
        </authorList>
    </citation>
    <scope>NUCLEOTIDE SEQUENCE [LARGE SCALE GENOMIC DNA]</scope>
</reference>
<dbReference type="EMBL" id="CADCXU010020245">
    <property type="protein sequence ID" value="CAB0008198.1"/>
    <property type="molecule type" value="Genomic_DNA"/>
</dbReference>
<organism evidence="2 3">
    <name type="scientific">Nesidiocoris tenuis</name>
    <dbReference type="NCBI Taxonomy" id="355587"/>
    <lineage>
        <taxon>Eukaryota</taxon>
        <taxon>Metazoa</taxon>
        <taxon>Ecdysozoa</taxon>
        <taxon>Arthropoda</taxon>
        <taxon>Hexapoda</taxon>
        <taxon>Insecta</taxon>
        <taxon>Pterygota</taxon>
        <taxon>Neoptera</taxon>
        <taxon>Paraneoptera</taxon>
        <taxon>Hemiptera</taxon>
        <taxon>Heteroptera</taxon>
        <taxon>Panheteroptera</taxon>
        <taxon>Cimicomorpha</taxon>
        <taxon>Miridae</taxon>
        <taxon>Dicyphina</taxon>
        <taxon>Nesidiocoris</taxon>
    </lineage>
</organism>
<keyword evidence="3" id="KW-1185">Reference proteome</keyword>
<feature type="region of interest" description="Disordered" evidence="1">
    <location>
        <begin position="90"/>
        <end position="123"/>
    </location>
</feature>
<feature type="compositionally biased region" description="Basic and acidic residues" evidence="1">
    <location>
        <begin position="31"/>
        <end position="40"/>
    </location>
</feature>
<feature type="compositionally biased region" description="Acidic residues" evidence="1">
    <location>
        <begin position="90"/>
        <end position="99"/>
    </location>
</feature>
<protein>
    <submittedName>
        <fullName evidence="2">Uncharacterized protein</fullName>
    </submittedName>
</protein>
<accession>A0A6H5GUM0</accession>
<evidence type="ECO:0000313" key="3">
    <source>
        <dbReference type="Proteomes" id="UP000479000"/>
    </source>
</evidence>
<feature type="compositionally biased region" description="Low complexity" evidence="1">
    <location>
        <begin position="230"/>
        <end position="249"/>
    </location>
</feature>
<feature type="compositionally biased region" description="Polar residues" evidence="1">
    <location>
        <begin position="16"/>
        <end position="26"/>
    </location>
</feature>
<name>A0A6H5GUM0_9HEMI</name>
<proteinExistence type="predicted"/>
<dbReference type="Proteomes" id="UP000479000">
    <property type="component" value="Unassembled WGS sequence"/>
</dbReference>
<evidence type="ECO:0000256" key="1">
    <source>
        <dbReference type="SAM" id="MobiDB-lite"/>
    </source>
</evidence>
<dbReference type="AlphaFoldDB" id="A0A6H5GUM0"/>
<feature type="compositionally biased region" description="Polar residues" evidence="1">
    <location>
        <begin position="103"/>
        <end position="114"/>
    </location>
</feature>
<sequence length="264" mass="30144">MGGTGFFVLSFRPGSLQMSSGSSTTAVPLAEENRPTEERLEQQFEERIAKASTSQLNDMLRNVSALEIQDDIGDQIDKVEIDSQERIEDEAEMASDEDEQHGNMDNVSNVSQGSETDDEQVEETIDSQVLDENFKALTEEFVSDLTTYELQQMLNLNLKENRMLRIQNAVFKQFLERNDPRYEKDSYQTKLDKFQKRFDATKKSYAENQKSHSKYKRLLDVQRVCYQASSSPLSSSSSLPTSEPESSASFSRNPRLSFFASYQK</sequence>
<evidence type="ECO:0000313" key="2">
    <source>
        <dbReference type="EMBL" id="CAB0008198.1"/>
    </source>
</evidence>
<gene>
    <name evidence="2" type="ORF">NTEN_LOCUS13444</name>
</gene>
<feature type="region of interest" description="Disordered" evidence="1">
    <location>
        <begin position="230"/>
        <end position="251"/>
    </location>
</feature>
<dbReference type="OrthoDB" id="6645050at2759"/>
<feature type="region of interest" description="Disordered" evidence="1">
    <location>
        <begin position="14"/>
        <end position="40"/>
    </location>
</feature>